<keyword evidence="3" id="KW-1185">Reference proteome</keyword>
<dbReference type="eggNOG" id="COG4424">
    <property type="taxonomic scope" value="Bacteria"/>
</dbReference>
<evidence type="ECO:0000313" key="3">
    <source>
        <dbReference type="Proteomes" id="UP000002985"/>
    </source>
</evidence>
<sequence>MTVKLPNFLIVGAARSGTTSLYQYLKQHPEIYMSPLKEPNFLSSQFKKFALNEIETSKIGNTLIKTFDDYKRLFENVRNEKAIGEASTESLYFYEDTIKQIKTYLGDVKIIIILREPVERAFSYYVHLVKEFGNFLSFEDVLEQEKESLRDGWSFYGPRCKRESFYYNQVKAYVENFNHVKVLFYDDLQKDAFTLVKDIYKFLEIDTSFIPDVEVKFNISGIPKNKAVNKLLATPEKAKLLINFMKLTIKPFVSKEIIFKISKLVEDLKMKNMLEKPQIKQETYENLKNLYREDILKLQKFINKDLSHWLR</sequence>
<dbReference type="Proteomes" id="UP000002985">
    <property type="component" value="Unassembled WGS sequence"/>
</dbReference>
<name>I3IGH4_9BACT</name>
<dbReference type="EMBL" id="BAFH01000001">
    <property type="protein sequence ID" value="GAB60819.1"/>
    <property type="molecule type" value="Genomic_DNA"/>
</dbReference>
<dbReference type="GO" id="GO:0008146">
    <property type="term" value="F:sulfotransferase activity"/>
    <property type="evidence" value="ECO:0007669"/>
    <property type="project" value="InterPro"/>
</dbReference>
<keyword evidence="1 2" id="KW-0808">Transferase</keyword>
<dbReference type="Pfam" id="PF13469">
    <property type="entry name" value="Sulfotransfer_3"/>
    <property type="match status" value="1"/>
</dbReference>
<reference evidence="2 3" key="1">
    <citation type="journal article" date="2012" name="FEBS Lett.">
        <title>Anammox organism KSU-1 expresses a NirK-type copper-containing nitrite reductase instead of a NirS-type with cytochrome cd1.</title>
        <authorList>
            <person name="Hira D."/>
            <person name="Toh H."/>
            <person name="Migita C.T."/>
            <person name="Okubo H."/>
            <person name="Nishiyama T."/>
            <person name="Hattori M."/>
            <person name="Furukawa K."/>
            <person name="Fujii T."/>
        </authorList>
    </citation>
    <scope>NUCLEOTIDE SEQUENCE [LARGE SCALE GENOMIC DNA]</scope>
</reference>
<evidence type="ECO:0000256" key="1">
    <source>
        <dbReference type="ARBA" id="ARBA00022679"/>
    </source>
</evidence>
<protein>
    <submittedName>
        <fullName evidence="2">Sulfotransferase</fullName>
    </submittedName>
</protein>
<dbReference type="AlphaFoldDB" id="I3IGH4"/>
<dbReference type="InterPro" id="IPR037359">
    <property type="entry name" value="NST/OST"/>
</dbReference>
<comment type="caution">
    <text evidence="2">The sequence shown here is derived from an EMBL/GenBank/DDBJ whole genome shotgun (WGS) entry which is preliminary data.</text>
</comment>
<gene>
    <name evidence="2" type="ORF">KSU1_A0052</name>
</gene>
<dbReference type="PANTHER" id="PTHR10605">
    <property type="entry name" value="HEPARAN SULFATE SULFOTRANSFERASE"/>
    <property type="match status" value="1"/>
</dbReference>
<proteinExistence type="predicted"/>
<dbReference type="Gene3D" id="3.40.50.300">
    <property type="entry name" value="P-loop containing nucleotide triphosphate hydrolases"/>
    <property type="match status" value="1"/>
</dbReference>
<dbReference type="SUPFAM" id="SSF52540">
    <property type="entry name" value="P-loop containing nucleoside triphosphate hydrolases"/>
    <property type="match status" value="1"/>
</dbReference>
<dbReference type="STRING" id="247490.KSU1_A0052"/>
<evidence type="ECO:0000313" key="2">
    <source>
        <dbReference type="EMBL" id="GAB60819.1"/>
    </source>
</evidence>
<organism evidence="2 3">
    <name type="scientific">Candidatus Jettenia caeni</name>
    <dbReference type="NCBI Taxonomy" id="247490"/>
    <lineage>
        <taxon>Bacteria</taxon>
        <taxon>Pseudomonadati</taxon>
        <taxon>Planctomycetota</taxon>
        <taxon>Candidatus Brocadiia</taxon>
        <taxon>Candidatus Brocadiales</taxon>
        <taxon>Candidatus Brocadiaceae</taxon>
        <taxon>Candidatus Jettenia</taxon>
    </lineage>
</organism>
<dbReference type="OrthoDB" id="9797480at2"/>
<dbReference type="PANTHER" id="PTHR10605:SF56">
    <property type="entry name" value="BIFUNCTIONAL HEPARAN SULFATE N-DEACETYLASE_N-SULFOTRANSFERASE"/>
    <property type="match status" value="1"/>
</dbReference>
<accession>I3IGH4</accession>
<dbReference type="InterPro" id="IPR027417">
    <property type="entry name" value="P-loop_NTPase"/>
</dbReference>